<dbReference type="EC" id="2.4.2.3" evidence="1"/>
<dbReference type="PANTHER" id="PTHR43691:SF11">
    <property type="entry name" value="FI09636P-RELATED"/>
    <property type="match status" value="1"/>
</dbReference>
<dbReference type="PANTHER" id="PTHR43691">
    <property type="entry name" value="URIDINE PHOSPHORYLASE"/>
    <property type="match status" value="1"/>
</dbReference>
<comment type="caution">
    <text evidence="5">The sequence shown here is derived from an EMBL/GenBank/DDBJ whole genome shotgun (WGS) entry which is preliminary data.</text>
</comment>
<sequence length="252" mass="28187">MLTETFDDKTGAVINPVNFYGKRDKICDTCIVTFSNVVVENILGKFKCEQIAEIGSANGGIPIYRFPYKGMEIAFYMTMITSAGAGTCIEEAHCLTGATKYIMFGSCGTLNKEITAGKLIVPTQAYRDEGFSYHYAKAQDYIVIRNAEKTAGILDELGLPYVMGKTWTTDGIYRETRGNMEKRKKEGCIAVEMECAGVQAVCDFRKLEFYNFLISGDLLDSPDWERRILGSDEEIGHQLRNFYIALELAARI</sequence>
<keyword evidence="6" id="KW-1185">Reference proteome</keyword>
<proteinExistence type="predicted"/>
<reference evidence="5 6" key="1">
    <citation type="submission" date="2022-11" db="EMBL/GenBank/DDBJ databases">
        <authorList>
            <person name="Caiyu Z."/>
        </authorList>
    </citation>
    <scope>NUCLEOTIDE SEQUENCE [LARGE SCALE GENOMIC DNA]</scope>
    <source>
        <strain evidence="5 6">YR-4</strain>
    </source>
</reference>
<evidence type="ECO:0000313" key="6">
    <source>
        <dbReference type="Proteomes" id="UP001082703"/>
    </source>
</evidence>
<comment type="catalytic activity">
    <reaction evidence="3">
        <text>uridine + phosphate = alpha-D-ribose 1-phosphate + uracil</text>
        <dbReference type="Rhea" id="RHEA:24388"/>
        <dbReference type="ChEBI" id="CHEBI:16704"/>
        <dbReference type="ChEBI" id="CHEBI:17568"/>
        <dbReference type="ChEBI" id="CHEBI:43474"/>
        <dbReference type="ChEBI" id="CHEBI:57720"/>
        <dbReference type="EC" id="2.4.2.3"/>
    </reaction>
</comment>
<evidence type="ECO:0000256" key="3">
    <source>
        <dbReference type="ARBA" id="ARBA00048447"/>
    </source>
</evidence>
<gene>
    <name evidence="5" type="ORF">OUY18_01365</name>
</gene>
<evidence type="ECO:0000259" key="4">
    <source>
        <dbReference type="Pfam" id="PF01048"/>
    </source>
</evidence>
<dbReference type="CDD" id="cd09007">
    <property type="entry name" value="NP-I_spr0068"/>
    <property type="match status" value="1"/>
</dbReference>
<evidence type="ECO:0000256" key="1">
    <source>
        <dbReference type="ARBA" id="ARBA00011888"/>
    </source>
</evidence>
<evidence type="ECO:0000313" key="5">
    <source>
        <dbReference type="EMBL" id="MCY1712904.1"/>
    </source>
</evidence>
<feature type="domain" description="Nucleoside phosphorylase" evidence="4">
    <location>
        <begin position="31"/>
        <end position="221"/>
    </location>
</feature>
<organism evidence="5 6">
    <name type="scientific">Caproiciproducens galactitolivorans</name>
    <dbReference type="NCBI Taxonomy" id="642589"/>
    <lineage>
        <taxon>Bacteria</taxon>
        <taxon>Bacillati</taxon>
        <taxon>Bacillota</taxon>
        <taxon>Clostridia</taxon>
        <taxon>Eubacteriales</taxon>
        <taxon>Acutalibacteraceae</taxon>
        <taxon>Caproiciproducens</taxon>
    </lineage>
</organism>
<dbReference type="Gene3D" id="3.40.50.1580">
    <property type="entry name" value="Nucleoside phosphorylase domain"/>
    <property type="match status" value="1"/>
</dbReference>
<dbReference type="InterPro" id="IPR000845">
    <property type="entry name" value="Nucleoside_phosphorylase_d"/>
</dbReference>
<name>A0ABT4BQ17_9FIRM</name>
<accession>A0ABT4BQ17</accession>
<evidence type="ECO:0000256" key="2">
    <source>
        <dbReference type="ARBA" id="ARBA00021980"/>
    </source>
</evidence>
<protein>
    <recommendedName>
        <fullName evidence="2">Uridine phosphorylase</fullName>
        <ecNumber evidence="1">2.4.2.3</ecNumber>
    </recommendedName>
</protein>
<dbReference type="Proteomes" id="UP001082703">
    <property type="component" value="Unassembled WGS sequence"/>
</dbReference>
<dbReference type="SUPFAM" id="SSF53167">
    <property type="entry name" value="Purine and uridine phosphorylases"/>
    <property type="match status" value="1"/>
</dbReference>
<dbReference type="InterPro" id="IPR035994">
    <property type="entry name" value="Nucleoside_phosphorylase_sf"/>
</dbReference>
<dbReference type="Pfam" id="PF01048">
    <property type="entry name" value="PNP_UDP_1"/>
    <property type="match status" value="1"/>
</dbReference>
<dbReference type="EMBL" id="JAPOHA010000001">
    <property type="protein sequence ID" value="MCY1712904.1"/>
    <property type="molecule type" value="Genomic_DNA"/>
</dbReference>
<dbReference type="RefSeq" id="WP_268056910.1">
    <property type="nucleotide sequence ID" value="NZ_JAPOHA010000001.1"/>
</dbReference>